<evidence type="ECO:0000313" key="3">
    <source>
        <dbReference type="Proteomes" id="UP001524478"/>
    </source>
</evidence>
<comment type="caution">
    <text evidence="2">The sequence shown here is derived from an EMBL/GenBank/DDBJ whole genome shotgun (WGS) entry which is preliminary data.</text>
</comment>
<dbReference type="Pfam" id="PF17248">
    <property type="entry name" value="DUF5317"/>
    <property type="match status" value="1"/>
</dbReference>
<dbReference type="Proteomes" id="UP001524478">
    <property type="component" value="Unassembled WGS sequence"/>
</dbReference>
<keyword evidence="1" id="KW-0812">Transmembrane</keyword>
<organism evidence="2 3">
    <name type="scientific">Tissierella carlieri</name>
    <dbReference type="NCBI Taxonomy" id="689904"/>
    <lineage>
        <taxon>Bacteria</taxon>
        <taxon>Bacillati</taxon>
        <taxon>Bacillota</taxon>
        <taxon>Tissierellia</taxon>
        <taxon>Tissierellales</taxon>
        <taxon>Tissierellaceae</taxon>
        <taxon>Tissierella</taxon>
    </lineage>
</organism>
<proteinExistence type="predicted"/>
<keyword evidence="3" id="KW-1185">Reference proteome</keyword>
<name>A0ABT1SBU4_9FIRM</name>
<feature type="transmembrane region" description="Helical" evidence="1">
    <location>
        <begin position="158"/>
        <end position="177"/>
    </location>
</feature>
<feature type="transmembrane region" description="Helical" evidence="1">
    <location>
        <begin position="26"/>
        <end position="47"/>
    </location>
</feature>
<accession>A0ABT1SBU4</accession>
<dbReference type="InterPro" id="IPR035168">
    <property type="entry name" value="DUF5317"/>
</dbReference>
<keyword evidence="1" id="KW-1133">Transmembrane helix</keyword>
<protein>
    <submittedName>
        <fullName evidence="2">DUF5317 domain-containing protein</fullName>
    </submittedName>
</protein>
<keyword evidence="1" id="KW-0472">Membrane</keyword>
<dbReference type="RefSeq" id="WP_256311788.1">
    <property type="nucleotide sequence ID" value="NZ_JANGAC010000009.1"/>
</dbReference>
<sequence length="192" mass="22146">MFIEAMVLGFIVAIFRKGRIRNIGNMHIKGWCLFLIAGLIQGCISWLKGRNLILGPEFFDKYFVYVLLFTYLIMIAGVILNIKKKFMKFILIGIMLNFIVIFANGGKMPVSFKGFTGYEHYTENMPEKSFDIKHSLVTENTKLVYLADVIVIPRPYPLARIISVGDIFLMIGVFLFFQEAMVRGRWSFQLFS</sequence>
<reference evidence="2 3" key="1">
    <citation type="submission" date="2022-06" db="EMBL/GenBank/DDBJ databases">
        <title>Isolation of gut microbiota from human fecal samples.</title>
        <authorList>
            <person name="Pamer E.G."/>
            <person name="Barat B."/>
            <person name="Waligurski E."/>
            <person name="Medina S."/>
            <person name="Paddock L."/>
            <person name="Mostad J."/>
        </authorList>
    </citation>
    <scope>NUCLEOTIDE SEQUENCE [LARGE SCALE GENOMIC DNA]</scope>
    <source>
        <strain evidence="2 3">DFI.7.95</strain>
    </source>
</reference>
<feature type="transmembrane region" description="Helical" evidence="1">
    <location>
        <begin position="89"/>
        <end position="106"/>
    </location>
</feature>
<gene>
    <name evidence="2" type="ORF">NE686_12700</name>
</gene>
<evidence type="ECO:0000313" key="2">
    <source>
        <dbReference type="EMBL" id="MCQ4923952.1"/>
    </source>
</evidence>
<evidence type="ECO:0000256" key="1">
    <source>
        <dbReference type="SAM" id="Phobius"/>
    </source>
</evidence>
<feature type="transmembrane region" description="Helical" evidence="1">
    <location>
        <begin position="62"/>
        <end position="82"/>
    </location>
</feature>
<dbReference type="EMBL" id="JANGAC010000009">
    <property type="protein sequence ID" value="MCQ4923952.1"/>
    <property type="molecule type" value="Genomic_DNA"/>
</dbReference>